<evidence type="ECO:0000256" key="1">
    <source>
        <dbReference type="SAM" id="MobiDB-lite"/>
    </source>
</evidence>
<name>S4NXN4_9NEOP</name>
<reference evidence="2" key="2">
    <citation type="submission" date="2013-05" db="EMBL/GenBank/DDBJ databases">
        <authorList>
            <person name="Carter J.-M."/>
            <person name="Baker S.C."/>
            <person name="Pink R."/>
            <person name="Carter D.R.F."/>
            <person name="Collins A."/>
            <person name="Tomlin J."/>
            <person name="Gibbs M."/>
            <person name="Breuker C.J."/>
        </authorList>
    </citation>
    <scope>NUCLEOTIDE SEQUENCE</scope>
    <source>
        <tissue evidence="2">Ovary</tissue>
    </source>
</reference>
<organism evidence="2">
    <name type="scientific">Pararge aegeria</name>
    <name type="common">speckled wood butterfly</name>
    <dbReference type="NCBI Taxonomy" id="116150"/>
    <lineage>
        <taxon>Eukaryota</taxon>
        <taxon>Metazoa</taxon>
        <taxon>Ecdysozoa</taxon>
        <taxon>Arthropoda</taxon>
        <taxon>Hexapoda</taxon>
        <taxon>Insecta</taxon>
        <taxon>Pterygota</taxon>
        <taxon>Neoptera</taxon>
        <taxon>Endopterygota</taxon>
        <taxon>Lepidoptera</taxon>
        <taxon>Glossata</taxon>
        <taxon>Ditrysia</taxon>
        <taxon>Papilionoidea</taxon>
        <taxon>Nymphalidae</taxon>
        <taxon>Satyrinae</taxon>
        <taxon>Satyrini</taxon>
        <taxon>Parargina</taxon>
        <taxon>Pararge</taxon>
    </lineage>
</organism>
<feature type="non-terminal residue" evidence="2">
    <location>
        <position position="73"/>
    </location>
</feature>
<accession>S4NXN4</accession>
<dbReference type="EMBL" id="GAIX01010681">
    <property type="protein sequence ID" value="JAA81879.1"/>
    <property type="molecule type" value="Transcribed_RNA"/>
</dbReference>
<feature type="non-terminal residue" evidence="2">
    <location>
        <position position="1"/>
    </location>
</feature>
<sequence>YIDGETRQGRGPHRGTARNNNTGSKRRNQSSSGEIFHNTNRAIYRVGSAQSLASMSHSVGASFRGHTGRAPHR</sequence>
<proteinExistence type="predicted"/>
<dbReference type="AlphaFoldDB" id="S4NXN4"/>
<protein>
    <submittedName>
        <fullName evidence="2">Uncharacterized protein</fullName>
    </submittedName>
</protein>
<feature type="region of interest" description="Disordered" evidence="1">
    <location>
        <begin position="1"/>
        <end position="38"/>
    </location>
</feature>
<reference evidence="2" key="1">
    <citation type="journal article" date="2013" name="BMC Genomics">
        <title>Unscrambling butterfly oogenesis.</title>
        <authorList>
            <person name="Carter J.M."/>
            <person name="Baker S.C."/>
            <person name="Pink R."/>
            <person name="Carter D.R."/>
            <person name="Collins A."/>
            <person name="Tomlin J."/>
            <person name="Gibbs M."/>
            <person name="Breuker C.J."/>
        </authorList>
    </citation>
    <scope>NUCLEOTIDE SEQUENCE</scope>
    <source>
        <tissue evidence="2">Ovary</tissue>
    </source>
</reference>
<feature type="compositionally biased region" description="Polar residues" evidence="1">
    <location>
        <begin position="17"/>
        <end position="38"/>
    </location>
</feature>
<evidence type="ECO:0000313" key="2">
    <source>
        <dbReference type="EMBL" id="JAA81879.1"/>
    </source>
</evidence>